<dbReference type="InterPro" id="IPR036388">
    <property type="entry name" value="WH-like_DNA-bd_sf"/>
</dbReference>
<evidence type="ECO:0000256" key="3">
    <source>
        <dbReference type="ARBA" id="ARBA00023125"/>
    </source>
</evidence>
<dbReference type="InterPro" id="IPR000847">
    <property type="entry name" value="LysR_HTH_N"/>
</dbReference>
<dbReference type="PROSITE" id="PS50931">
    <property type="entry name" value="HTH_LYSR"/>
    <property type="match status" value="1"/>
</dbReference>
<dbReference type="Gene3D" id="3.40.190.10">
    <property type="entry name" value="Periplasmic binding protein-like II"/>
    <property type="match status" value="2"/>
</dbReference>
<keyword evidence="7" id="KW-1185">Reference proteome</keyword>
<dbReference type="EMBL" id="JACHFJ010000006">
    <property type="protein sequence ID" value="MBB5373329.1"/>
    <property type="molecule type" value="Genomic_DNA"/>
</dbReference>
<reference evidence="6 7" key="1">
    <citation type="submission" date="2020-08" db="EMBL/GenBank/DDBJ databases">
        <title>Genomic Encyclopedia of Type Strains, Phase IV (KMG-IV): sequencing the most valuable type-strain genomes for metagenomic binning, comparative biology and taxonomic classification.</title>
        <authorList>
            <person name="Goeker M."/>
        </authorList>
    </citation>
    <scope>NUCLEOTIDE SEQUENCE [LARGE SCALE GENOMIC DNA]</scope>
    <source>
        <strain evidence="6 7">DSM 27026</strain>
    </source>
</reference>
<dbReference type="PANTHER" id="PTHR30126">
    <property type="entry name" value="HTH-TYPE TRANSCRIPTIONAL REGULATOR"/>
    <property type="match status" value="1"/>
</dbReference>
<dbReference type="InterPro" id="IPR036390">
    <property type="entry name" value="WH_DNA-bd_sf"/>
</dbReference>
<evidence type="ECO:0000256" key="1">
    <source>
        <dbReference type="ARBA" id="ARBA00009437"/>
    </source>
</evidence>
<dbReference type="SUPFAM" id="SSF53850">
    <property type="entry name" value="Periplasmic binding protein-like II"/>
    <property type="match status" value="1"/>
</dbReference>
<dbReference type="AlphaFoldDB" id="A0A840VMC3"/>
<evidence type="ECO:0000313" key="6">
    <source>
        <dbReference type="EMBL" id="MBB5373329.1"/>
    </source>
</evidence>
<keyword evidence="2" id="KW-0805">Transcription regulation</keyword>
<dbReference type="Pfam" id="PF00126">
    <property type="entry name" value="HTH_1"/>
    <property type="match status" value="1"/>
</dbReference>
<dbReference type="GO" id="GO:0000976">
    <property type="term" value="F:transcription cis-regulatory region binding"/>
    <property type="evidence" value="ECO:0007669"/>
    <property type="project" value="TreeGrafter"/>
</dbReference>
<dbReference type="RefSeq" id="WP_183266344.1">
    <property type="nucleotide sequence ID" value="NZ_JACHFJ010000006.1"/>
</dbReference>
<gene>
    <name evidence="6" type="ORF">HNP71_001589</name>
</gene>
<dbReference type="Pfam" id="PF03466">
    <property type="entry name" value="LysR_substrate"/>
    <property type="match status" value="1"/>
</dbReference>
<sequence length="312" mass="34496">MARHPPFTANVSDVDIRLLRLFSTVVECGGFAAAEAQLQTGLSTISKHVKELETRLGVKLCRRGRSGFALTSQGREVHLAAQQLFGALEGFRYRMNGIHTEIVGELNLGIIDTLLTDPNFRLAKVLSAMKRRAPRVQVNISVDPPNHLEKALLDETLHAAIVSVRQRLPGLEYRLLYSEKNNLYCAETHPLYPRCPDEVSLDELASCELVGRTYAAQEESRLLLGTLPRTATANDVEGIALLVLTGRYIGYLPDHYVSATKFFLPLRRVLPARFGYNVDMELATRPRAHQPPAVVNFLADLARDFGIGAPGG</sequence>
<dbReference type="CDD" id="cd05466">
    <property type="entry name" value="PBP2_LTTR_substrate"/>
    <property type="match status" value="1"/>
</dbReference>
<feature type="domain" description="HTH lysR-type" evidence="5">
    <location>
        <begin position="14"/>
        <end position="71"/>
    </location>
</feature>
<dbReference type="GO" id="GO:0003700">
    <property type="term" value="F:DNA-binding transcription factor activity"/>
    <property type="evidence" value="ECO:0007669"/>
    <property type="project" value="InterPro"/>
</dbReference>
<proteinExistence type="inferred from homology"/>
<organism evidence="6 7">
    <name type="scientific">Acidocella aromatica</name>
    <dbReference type="NCBI Taxonomy" id="1303579"/>
    <lineage>
        <taxon>Bacteria</taxon>
        <taxon>Pseudomonadati</taxon>
        <taxon>Pseudomonadota</taxon>
        <taxon>Alphaproteobacteria</taxon>
        <taxon>Acetobacterales</taxon>
        <taxon>Acidocellaceae</taxon>
        <taxon>Acidocella</taxon>
    </lineage>
</organism>
<protein>
    <submittedName>
        <fullName evidence="6">DNA-binding transcriptional LysR family regulator</fullName>
    </submittedName>
</protein>
<accession>A0A840VMC3</accession>
<evidence type="ECO:0000256" key="4">
    <source>
        <dbReference type="ARBA" id="ARBA00023163"/>
    </source>
</evidence>
<evidence type="ECO:0000256" key="2">
    <source>
        <dbReference type="ARBA" id="ARBA00023015"/>
    </source>
</evidence>
<evidence type="ECO:0000259" key="5">
    <source>
        <dbReference type="PROSITE" id="PS50931"/>
    </source>
</evidence>
<dbReference type="PANTHER" id="PTHR30126:SF98">
    <property type="entry name" value="HTH-TYPE TRANSCRIPTIONAL ACTIVATOR BAUR"/>
    <property type="match status" value="1"/>
</dbReference>
<name>A0A840VMC3_9PROT</name>
<evidence type="ECO:0000313" key="7">
    <source>
        <dbReference type="Proteomes" id="UP000553706"/>
    </source>
</evidence>
<keyword evidence="3 6" id="KW-0238">DNA-binding</keyword>
<comment type="caution">
    <text evidence="6">The sequence shown here is derived from an EMBL/GenBank/DDBJ whole genome shotgun (WGS) entry which is preliminary data.</text>
</comment>
<dbReference type="SUPFAM" id="SSF46785">
    <property type="entry name" value="Winged helix' DNA-binding domain"/>
    <property type="match status" value="1"/>
</dbReference>
<comment type="similarity">
    <text evidence="1">Belongs to the LysR transcriptional regulatory family.</text>
</comment>
<keyword evidence="4" id="KW-0804">Transcription</keyword>
<dbReference type="Gene3D" id="1.10.10.10">
    <property type="entry name" value="Winged helix-like DNA-binding domain superfamily/Winged helix DNA-binding domain"/>
    <property type="match status" value="1"/>
</dbReference>
<dbReference type="InterPro" id="IPR005119">
    <property type="entry name" value="LysR_subst-bd"/>
</dbReference>
<dbReference type="Proteomes" id="UP000553706">
    <property type="component" value="Unassembled WGS sequence"/>
</dbReference>